<organism evidence="1">
    <name type="scientific">marine metagenome</name>
    <dbReference type="NCBI Taxonomy" id="408172"/>
    <lineage>
        <taxon>unclassified sequences</taxon>
        <taxon>metagenomes</taxon>
        <taxon>ecological metagenomes</taxon>
    </lineage>
</organism>
<reference evidence="1" key="1">
    <citation type="submission" date="2018-05" db="EMBL/GenBank/DDBJ databases">
        <authorList>
            <person name="Lanie J.A."/>
            <person name="Ng W.-L."/>
            <person name="Kazmierczak K.M."/>
            <person name="Andrzejewski T.M."/>
            <person name="Davidsen T.M."/>
            <person name="Wayne K.J."/>
            <person name="Tettelin H."/>
            <person name="Glass J.I."/>
            <person name="Rusch D."/>
            <person name="Podicherti R."/>
            <person name="Tsui H.-C.T."/>
            <person name="Winkler M.E."/>
        </authorList>
    </citation>
    <scope>NUCLEOTIDE SEQUENCE</scope>
</reference>
<gene>
    <name evidence="1" type="ORF">METZ01_LOCUS486607</name>
</gene>
<dbReference type="EMBL" id="UINC01210332">
    <property type="protein sequence ID" value="SVE33753.1"/>
    <property type="molecule type" value="Genomic_DNA"/>
</dbReference>
<proteinExistence type="predicted"/>
<name>A0A383CNY1_9ZZZZ</name>
<evidence type="ECO:0000313" key="1">
    <source>
        <dbReference type="EMBL" id="SVE33753.1"/>
    </source>
</evidence>
<protein>
    <submittedName>
        <fullName evidence="1">Uncharacterized protein</fullName>
    </submittedName>
</protein>
<accession>A0A383CNY1</accession>
<sequence length="194" mass="23043">MNKMYYLLLINFIFSISNNFKVIDDYRFHNFSDNILEIKKNKINNFLIDKNLLNKNDDFVLESKFDPITNNHHYILSQLQHSLEVFGKKIRLHFNNKNKLSTFSSNFFQGNFSSSVPALNWSDIYDLIDLDFGLDNKIYKNKKLIYYVNNDYGYLTYHIDVISYSSAFRYIINAHNSKIIKKWTLIYDEGPTIG</sequence>
<feature type="non-terminal residue" evidence="1">
    <location>
        <position position="194"/>
    </location>
</feature>
<dbReference type="AlphaFoldDB" id="A0A383CNY1"/>